<feature type="compositionally biased region" description="Pro residues" evidence="1">
    <location>
        <begin position="210"/>
        <end position="222"/>
    </location>
</feature>
<feature type="compositionally biased region" description="Low complexity" evidence="1">
    <location>
        <begin position="455"/>
        <end position="469"/>
    </location>
</feature>
<feature type="region of interest" description="Disordered" evidence="1">
    <location>
        <begin position="374"/>
        <end position="432"/>
    </location>
</feature>
<feature type="compositionally biased region" description="Basic residues" evidence="1">
    <location>
        <begin position="230"/>
        <end position="239"/>
    </location>
</feature>
<evidence type="ECO:0008006" key="3">
    <source>
        <dbReference type="Google" id="ProtNLM"/>
    </source>
</evidence>
<protein>
    <recommendedName>
        <fullName evidence="3">Coilin</fullName>
    </recommendedName>
</protein>
<feature type="compositionally biased region" description="Basic residues" evidence="1">
    <location>
        <begin position="413"/>
        <end position="423"/>
    </location>
</feature>
<proteinExistence type="predicted"/>
<dbReference type="OrthoDB" id="74813at2759"/>
<dbReference type="AlphaFoldDB" id="A0A4Q9MNI8"/>
<feature type="compositionally biased region" description="Low complexity" evidence="1">
    <location>
        <begin position="133"/>
        <end position="156"/>
    </location>
</feature>
<feature type="region of interest" description="Disordered" evidence="1">
    <location>
        <begin position="453"/>
        <end position="473"/>
    </location>
</feature>
<evidence type="ECO:0000313" key="2">
    <source>
        <dbReference type="EMBL" id="TBU27741.1"/>
    </source>
</evidence>
<feature type="compositionally biased region" description="Low complexity" evidence="1">
    <location>
        <begin position="164"/>
        <end position="179"/>
    </location>
</feature>
<reference evidence="2" key="1">
    <citation type="submission" date="2019-01" db="EMBL/GenBank/DDBJ databases">
        <title>Draft genome sequences of three monokaryotic isolates of the white-rot basidiomycete fungus Dichomitus squalens.</title>
        <authorList>
            <consortium name="DOE Joint Genome Institute"/>
            <person name="Lopez S.C."/>
            <person name="Andreopoulos B."/>
            <person name="Pangilinan J."/>
            <person name="Lipzen A."/>
            <person name="Riley R."/>
            <person name="Ahrendt S."/>
            <person name="Ng V."/>
            <person name="Barry K."/>
            <person name="Daum C."/>
            <person name="Grigoriev I.V."/>
            <person name="Hilden K.S."/>
            <person name="Makela M.R."/>
            <person name="de Vries R.P."/>
        </authorList>
    </citation>
    <scope>NUCLEOTIDE SEQUENCE [LARGE SCALE GENOMIC DNA]</scope>
    <source>
        <strain evidence="2">OM18370.1</strain>
    </source>
</reference>
<sequence length="576" mass="61157">MRVKVESVAPLPHLKAWFTLNAIPTVHDLKTALCIDLLPFRDAAVHAQQLTLLLDDFELLDSSPIDVVRDGDLIVIKKAPAPAAHKRKAAAQGEHANSPARKRSKTNDGRALSKPPAVPPSRARPKRHTPPASSSESSSESGTDSSGSESSSSDSDSSSDSESDSSTSSDSSSSSTSSSAPSVHLPRRRSSTRTANGVQTGPKEQVAAPKPAPGTPPVPPGQGKPSTHSRNLRRRRKKLYERIALTAEPASVNEIPLGTRARTLEPPATAISTPSEEPESQQSKPAKSKGKGKAREGSGDAEPPTFMMASLSNKNKRRGFKDALIRGVPAKITFTDGVSVPSTSSAGQADAAAMQVDADADALVVAACLQAQETPRRTQQPRLVPPSEKQERGLLPPNMFVTSVDVEEGMWPSRRKNKKKKQKQPIEEPWDQEADATFAAGLPYDDESAQAAYPASNNANGAGTNSDSGEATERAVVAARWDSLRKITNKSQVSVGAAVAWKALGINFATLTPEMLLHIARVLQCGDQLIVQPITEAGTGGVSFGGVVVEEEGGATEETFEWADVFQGDWRLVVSH</sequence>
<dbReference type="Proteomes" id="UP000292957">
    <property type="component" value="Unassembled WGS sequence"/>
</dbReference>
<feature type="region of interest" description="Disordered" evidence="1">
    <location>
        <begin position="81"/>
        <end position="318"/>
    </location>
</feature>
<organism evidence="2">
    <name type="scientific">Dichomitus squalens</name>
    <dbReference type="NCBI Taxonomy" id="114155"/>
    <lineage>
        <taxon>Eukaryota</taxon>
        <taxon>Fungi</taxon>
        <taxon>Dikarya</taxon>
        <taxon>Basidiomycota</taxon>
        <taxon>Agaricomycotina</taxon>
        <taxon>Agaricomycetes</taxon>
        <taxon>Polyporales</taxon>
        <taxon>Polyporaceae</taxon>
        <taxon>Dichomitus</taxon>
    </lineage>
</organism>
<gene>
    <name evidence="2" type="ORF">BD311DRAFT_664883</name>
</gene>
<accession>A0A4Q9MNI8</accession>
<name>A0A4Q9MNI8_9APHY</name>
<dbReference type="EMBL" id="ML143429">
    <property type="protein sequence ID" value="TBU27741.1"/>
    <property type="molecule type" value="Genomic_DNA"/>
</dbReference>
<evidence type="ECO:0000256" key="1">
    <source>
        <dbReference type="SAM" id="MobiDB-lite"/>
    </source>
</evidence>